<dbReference type="InterPro" id="IPR002734">
    <property type="entry name" value="RibDG_C"/>
</dbReference>
<dbReference type="Gene3D" id="3.40.430.10">
    <property type="entry name" value="Dihydrofolate Reductase, subunit A"/>
    <property type="match status" value="1"/>
</dbReference>
<dbReference type="InterPro" id="IPR024072">
    <property type="entry name" value="DHFR-like_dom_sf"/>
</dbReference>
<proteinExistence type="predicted"/>
<accession>A0ABP4Y5A8</accession>
<comment type="caution">
    <text evidence="2">The sequence shown here is derived from an EMBL/GenBank/DDBJ whole genome shotgun (WGS) entry which is preliminary data.</text>
</comment>
<keyword evidence="3" id="KW-1185">Reference proteome</keyword>
<dbReference type="SUPFAM" id="SSF53597">
    <property type="entry name" value="Dihydrofolate reductase-like"/>
    <property type="match status" value="1"/>
</dbReference>
<protein>
    <submittedName>
        <fullName evidence="2">Dihydrofolate reductase family protein</fullName>
    </submittedName>
</protein>
<gene>
    <name evidence="2" type="ORF">GCM10009749_02870</name>
</gene>
<evidence type="ECO:0000259" key="1">
    <source>
        <dbReference type="Pfam" id="PF01872"/>
    </source>
</evidence>
<feature type="domain" description="Bacterial bifunctional deaminase-reductase C-terminal" evidence="1">
    <location>
        <begin position="4"/>
        <end position="183"/>
    </location>
</feature>
<dbReference type="Proteomes" id="UP001500002">
    <property type="component" value="Unassembled WGS sequence"/>
</dbReference>
<evidence type="ECO:0000313" key="2">
    <source>
        <dbReference type="EMBL" id="GAA1798602.1"/>
    </source>
</evidence>
<dbReference type="Pfam" id="PF01872">
    <property type="entry name" value="RibD_C"/>
    <property type="match status" value="1"/>
</dbReference>
<evidence type="ECO:0000313" key="3">
    <source>
        <dbReference type="Proteomes" id="UP001500002"/>
    </source>
</evidence>
<name>A0ABP4Y5A8_9MICO</name>
<organism evidence="2 3">
    <name type="scientific">Agromyces neolithicus</name>
    <dbReference type="NCBI Taxonomy" id="269420"/>
    <lineage>
        <taxon>Bacteria</taxon>
        <taxon>Bacillati</taxon>
        <taxon>Actinomycetota</taxon>
        <taxon>Actinomycetes</taxon>
        <taxon>Micrococcales</taxon>
        <taxon>Microbacteriaceae</taxon>
        <taxon>Agromyces</taxon>
    </lineage>
</organism>
<dbReference type="EMBL" id="BAAANJ010000001">
    <property type="protein sequence ID" value="GAA1798602.1"/>
    <property type="molecule type" value="Genomic_DNA"/>
</dbReference>
<reference evidence="3" key="1">
    <citation type="journal article" date="2019" name="Int. J. Syst. Evol. Microbiol.">
        <title>The Global Catalogue of Microorganisms (GCM) 10K type strain sequencing project: providing services to taxonomists for standard genome sequencing and annotation.</title>
        <authorList>
            <consortium name="The Broad Institute Genomics Platform"/>
            <consortium name="The Broad Institute Genome Sequencing Center for Infectious Disease"/>
            <person name="Wu L."/>
            <person name="Ma J."/>
        </authorList>
    </citation>
    <scope>NUCLEOTIDE SEQUENCE [LARGE SCALE GENOMIC DNA]</scope>
    <source>
        <strain evidence="3">JCM 14322</strain>
    </source>
</reference>
<dbReference type="RefSeq" id="WP_344292667.1">
    <property type="nucleotide sequence ID" value="NZ_BAAANJ010000001.1"/>
</dbReference>
<sequence length="192" mass="20531">MGRLIVEQVVTADGYAADPDGGIGFFEALLRPDEHGHVDLNDAEQLAYVSQADAILFGATTYRMFADYWPGVDPEVEHVGELVNRLPKFVVSNTLTEAPWGDGRIEILPGDGAEQAAALKERFGTVIVWGSLVLTDALFTAGLVDELHLRVVPVLLGAGRSFTPSDLGDRQLELAGITPKAGGVVSLRYSVA</sequence>